<name>A0AAP0DF80_9ASTR</name>
<protein>
    <recommendedName>
        <fullName evidence="3">F-box domain-containing protein</fullName>
    </recommendedName>
</protein>
<evidence type="ECO:0008006" key="3">
    <source>
        <dbReference type="Google" id="ProtNLM"/>
    </source>
</evidence>
<evidence type="ECO:0000313" key="2">
    <source>
        <dbReference type="Proteomes" id="UP001408789"/>
    </source>
</evidence>
<proteinExistence type="predicted"/>
<accession>A0AAP0DF80</accession>
<organism evidence="1 2">
    <name type="scientific">Deinandra increscens subsp. villosa</name>
    <dbReference type="NCBI Taxonomy" id="3103831"/>
    <lineage>
        <taxon>Eukaryota</taxon>
        <taxon>Viridiplantae</taxon>
        <taxon>Streptophyta</taxon>
        <taxon>Embryophyta</taxon>
        <taxon>Tracheophyta</taxon>
        <taxon>Spermatophyta</taxon>
        <taxon>Magnoliopsida</taxon>
        <taxon>eudicotyledons</taxon>
        <taxon>Gunneridae</taxon>
        <taxon>Pentapetalae</taxon>
        <taxon>asterids</taxon>
        <taxon>campanulids</taxon>
        <taxon>Asterales</taxon>
        <taxon>Asteraceae</taxon>
        <taxon>Asteroideae</taxon>
        <taxon>Heliantheae alliance</taxon>
        <taxon>Madieae</taxon>
        <taxon>Madiinae</taxon>
        <taxon>Deinandra</taxon>
    </lineage>
</organism>
<dbReference type="PANTHER" id="PTHR31215">
    <property type="entry name" value="OS05G0510400 PROTEIN-RELATED"/>
    <property type="match status" value="1"/>
</dbReference>
<dbReference type="AlphaFoldDB" id="A0AAP0DF80"/>
<dbReference type="Proteomes" id="UP001408789">
    <property type="component" value="Unassembled WGS sequence"/>
</dbReference>
<keyword evidence="2" id="KW-1185">Reference proteome</keyword>
<sequence>MDELTDSLLLRILSQLNDSADVARCRVAWKAFDAVFPGLRSINLRCSWDWYHSERIRPFKTVFLDHISKLETVESVSIVLLDYLMDALDRVNDDSYLTGEDFTNHWLPRVSGSLKSLSICDHRSQNPSVVLPLISAYCHNLLKLKLKCVWLSVDNMNPMPMLTSLTLEHTDLVDEPLNDFNKCFPNLQFLKLLHVQGLRDPKIHLLNLKTCHLDVHDDMGTLTLITPNLITLKLECFSSVAELHVEAPMLSRFHLSLYVVKPGSLTLKRFENLKTLWLQSYYCGFLLSELIPLIKTVKKLTLGSRYGTKPDAPNPKLTLGRVFAIFPNLSSLCIRASAWSELEACLDPQSLEILDGMKGLKRICAYLMLVDPSLTFSTVACVLDQCVGLLEVSLLFHDDVVGTVSESFMSKCMARWPGLKWRWGIWSIQHELDEPWDSKLITTNYLRSWPTCDQEILDGSKGLNTSCAYVMLVDPSLTFSTVARVLDQCISLLKVSLLIHSDVEDTVSNGFMSKCMARWPGLKWRWGIWSEELEDSWLTDGSSIEHHRSSKKSHL</sequence>
<dbReference type="SUPFAM" id="SSF52047">
    <property type="entry name" value="RNI-like"/>
    <property type="match status" value="1"/>
</dbReference>
<dbReference type="EMBL" id="JBCNJP010000010">
    <property type="protein sequence ID" value="KAK9072005.1"/>
    <property type="molecule type" value="Genomic_DNA"/>
</dbReference>
<dbReference type="InterPro" id="IPR044809">
    <property type="entry name" value="AUF1-like"/>
</dbReference>
<comment type="caution">
    <text evidence="1">The sequence shown here is derived from an EMBL/GenBank/DDBJ whole genome shotgun (WGS) entry which is preliminary data.</text>
</comment>
<gene>
    <name evidence="1" type="ORF">SSX86_008437</name>
</gene>
<dbReference type="Gene3D" id="3.80.10.10">
    <property type="entry name" value="Ribonuclease Inhibitor"/>
    <property type="match status" value="1"/>
</dbReference>
<dbReference type="InterPro" id="IPR032675">
    <property type="entry name" value="LRR_dom_sf"/>
</dbReference>
<evidence type="ECO:0000313" key="1">
    <source>
        <dbReference type="EMBL" id="KAK9072005.1"/>
    </source>
</evidence>
<reference evidence="1 2" key="1">
    <citation type="submission" date="2024-04" db="EMBL/GenBank/DDBJ databases">
        <title>The reference genome of an endangered Asteraceae, Deinandra increscens subsp. villosa, native to the Central Coast of California.</title>
        <authorList>
            <person name="Guilliams M."/>
            <person name="Hasenstab-Lehman K."/>
            <person name="Meyer R."/>
            <person name="Mcevoy S."/>
        </authorList>
    </citation>
    <scope>NUCLEOTIDE SEQUENCE [LARGE SCALE GENOMIC DNA]</scope>
    <source>
        <tissue evidence="1">Leaf</tissue>
    </source>
</reference>